<reference evidence="2 3" key="1">
    <citation type="submission" date="2020-02" db="EMBL/GenBank/DDBJ databases">
        <title>The whole genome sequence of CPCC 205119.</title>
        <authorList>
            <person name="Jiang Z."/>
        </authorList>
    </citation>
    <scope>NUCLEOTIDE SEQUENCE [LARGE SCALE GENOMIC DNA]</scope>
    <source>
        <strain evidence="2 3">CPCC 205119</strain>
    </source>
</reference>
<sequence>MPPGFARTVLLTPVVGLALLLALAVVDRPAFYWALREDRLVEWGQFALCLVTAPVAVAAATLFVLRREPLLAALAAATGLGSFLLAGEEISWGQRVFAFSTPDELAGANQQAEFNLHNVDAGLELQDLFKLVEVALGVTGIVLALLVWGGRLTHPFWTAVAPPRYTVPAFAMMVVYTPMLFLPLDAAPLIVLQEWAELCLFLGLAMTVCCVLVRAAGGAPGVSSAPVHRGRHAAVSPGRPLLSRPWAVPATAVVAVLALTVVFATLTAVHGIVPGDVVQ</sequence>
<feature type="transmembrane region" description="Helical" evidence="1">
    <location>
        <begin position="131"/>
        <end position="149"/>
    </location>
</feature>
<keyword evidence="1" id="KW-0472">Membrane</keyword>
<accession>A0A7K3WC26</accession>
<protein>
    <submittedName>
        <fullName evidence="2">Uncharacterized protein</fullName>
    </submittedName>
</protein>
<dbReference type="AlphaFoldDB" id="A0A7K3WC26"/>
<evidence type="ECO:0000313" key="2">
    <source>
        <dbReference type="EMBL" id="NEL54025.1"/>
    </source>
</evidence>
<feature type="transmembrane region" description="Helical" evidence="1">
    <location>
        <begin position="198"/>
        <end position="217"/>
    </location>
</feature>
<evidence type="ECO:0000256" key="1">
    <source>
        <dbReference type="SAM" id="Phobius"/>
    </source>
</evidence>
<dbReference type="Proteomes" id="UP000470470">
    <property type="component" value="Unassembled WGS sequence"/>
</dbReference>
<comment type="caution">
    <text evidence="2">The sequence shown here is derived from an EMBL/GenBank/DDBJ whole genome shotgun (WGS) entry which is preliminary data.</text>
</comment>
<feature type="transmembrane region" description="Helical" evidence="1">
    <location>
        <begin position="43"/>
        <end position="65"/>
    </location>
</feature>
<proteinExistence type="predicted"/>
<dbReference type="EMBL" id="JAAGWK010000010">
    <property type="protein sequence ID" value="NEL54025.1"/>
    <property type="molecule type" value="Genomic_DNA"/>
</dbReference>
<keyword evidence="1" id="KW-0812">Transmembrane</keyword>
<name>A0A7K3WC26_9ACTN</name>
<gene>
    <name evidence="2" type="ORF">G1H19_08440</name>
</gene>
<feature type="transmembrane region" description="Helical" evidence="1">
    <location>
        <begin position="246"/>
        <end position="273"/>
    </location>
</feature>
<dbReference type="RefSeq" id="WP_163638799.1">
    <property type="nucleotide sequence ID" value="NZ_JAAGWK010000010.1"/>
</dbReference>
<keyword evidence="3" id="KW-1185">Reference proteome</keyword>
<organism evidence="2 3">
    <name type="scientific">Goekera deserti</name>
    <dbReference type="NCBI Taxonomy" id="2497753"/>
    <lineage>
        <taxon>Bacteria</taxon>
        <taxon>Bacillati</taxon>
        <taxon>Actinomycetota</taxon>
        <taxon>Actinomycetes</taxon>
        <taxon>Geodermatophilales</taxon>
        <taxon>Geodermatophilaceae</taxon>
        <taxon>Goekera</taxon>
    </lineage>
</organism>
<evidence type="ECO:0000313" key="3">
    <source>
        <dbReference type="Proteomes" id="UP000470470"/>
    </source>
</evidence>
<feature type="transmembrane region" description="Helical" evidence="1">
    <location>
        <begin position="169"/>
        <end position="191"/>
    </location>
</feature>
<keyword evidence="1" id="KW-1133">Transmembrane helix</keyword>